<dbReference type="GO" id="GO:0016740">
    <property type="term" value="F:transferase activity"/>
    <property type="evidence" value="ECO:0007669"/>
    <property type="project" value="UniProtKB-KW"/>
</dbReference>
<organism evidence="6 7">
    <name type="scientific">Thraustotheca clavata</name>
    <dbReference type="NCBI Taxonomy" id="74557"/>
    <lineage>
        <taxon>Eukaryota</taxon>
        <taxon>Sar</taxon>
        <taxon>Stramenopiles</taxon>
        <taxon>Oomycota</taxon>
        <taxon>Saprolegniomycetes</taxon>
        <taxon>Saprolegniales</taxon>
        <taxon>Achlyaceae</taxon>
        <taxon>Thraustotheca</taxon>
    </lineage>
</organism>
<dbReference type="EMBL" id="JNBS01003959">
    <property type="protein sequence ID" value="OQR84580.1"/>
    <property type="molecule type" value="Genomic_DNA"/>
</dbReference>
<evidence type="ECO:0000259" key="5">
    <source>
        <dbReference type="SMART" id="SM00004"/>
    </source>
</evidence>
<keyword evidence="2" id="KW-0677">Repeat</keyword>
<comment type="caution">
    <text evidence="6">The sequence shown here is derived from an EMBL/GenBank/DDBJ whole genome shotgun (WGS) entry which is preliminary data.</text>
</comment>
<keyword evidence="3" id="KW-1015">Disulfide bond</keyword>
<evidence type="ECO:0000313" key="7">
    <source>
        <dbReference type="Proteomes" id="UP000243217"/>
    </source>
</evidence>
<dbReference type="Pfam" id="PF00066">
    <property type="entry name" value="Notch"/>
    <property type="match status" value="2"/>
</dbReference>
<evidence type="ECO:0000313" key="6">
    <source>
        <dbReference type="EMBL" id="OQR84580.1"/>
    </source>
</evidence>
<evidence type="ECO:0000256" key="3">
    <source>
        <dbReference type="ARBA" id="ARBA00023157"/>
    </source>
</evidence>
<dbReference type="AlphaFoldDB" id="A0A1V9YFV0"/>
<sequence>GLSEYFLYFNDEVFLSAPVYPEDFLSAQGTQNVFFAGEAPHCNSGCSNIMLGDGVCNLACNVEQCEFDYGDCSCDKAEAPVVAAKWSSACRVKTLQTDTTTCAPGCSLNMLGDGKCQSACDFLQCGFDGGDCQPEDLDVLPRAIMPPSMSNHIAVLFDNPGPVIILDTSNFNDLVAIQPIRGVLHAVILPFAVLIFLDESSSIVELQINDSNGDNTTIDIVLNGHILPHGYWYIENDSKDIQLSAATVSQHWPSATGLNVQLYVPWHALPTKPLAILADYKELDVSHQLKFTCNDTDISNAHVSCRRSLNGLDVAIALATPRVRLCLSVDHAESCLVVNIQTMPQPTKQMANTVSPSERECVWYNWCSSVYAKMERACPVQQNHRQYNDLTRANLITYCTRQGSHAPFDVKAAQTLATKMCNIRAKGHELPFLTYGCQIPGRPVPTAVRAGDMFTNSLRHVNRLYTKTFGRTVDRRGVPGHVPHFIQKHLLTELKQQWPEQFQATSSHQFRHPQDMQFAFSYIHYVINRRQLHPPTTLDELFDMHIDINHNGVVDEWEVDNIAILLGVSRSSVQTDCSGSGWTKNYMMNYCSGLVFQLTSIPELPVPTYEVTDPRLMFVMLMSSMDFNHIIDLMQIHGERFVCINDDLEGPNVPIQRLFTGFLEFYWPTPSQFEKSQEMTHDQLELLEAFASLHNLSTIVVNSTTSSPKISQSSSSLKWVIPAMILFSIFIMTRKKQRVHPAVHKL</sequence>
<dbReference type="Proteomes" id="UP000243217">
    <property type="component" value="Unassembled WGS sequence"/>
</dbReference>
<evidence type="ECO:0000256" key="2">
    <source>
        <dbReference type="ARBA" id="ARBA00022737"/>
    </source>
</evidence>
<dbReference type="Gene3D" id="3.30.300.320">
    <property type="match status" value="1"/>
</dbReference>
<keyword evidence="7" id="KW-1185">Reference proteome</keyword>
<evidence type="ECO:0000256" key="1">
    <source>
        <dbReference type="ARBA" id="ARBA00022679"/>
    </source>
</evidence>
<dbReference type="STRING" id="74557.A0A1V9YFV0"/>
<keyword evidence="1 6" id="KW-0808">Transferase</keyword>
<dbReference type="GO" id="GO:0005794">
    <property type="term" value="C:Golgi apparatus"/>
    <property type="evidence" value="ECO:0007669"/>
    <property type="project" value="TreeGrafter"/>
</dbReference>
<gene>
    <name evidence="6" type="ORF">THRCLA_10814</name>
</gene>
<accession>A0A1V9YFV0</accession>
<feature type="non-terminal residue" evidence="6">
    <location>
        <position position="1"/>
    </location>
</feature>
<dbReference type="PANTHER" id="PTHR24045:SF0">
    <property type="entry name" value="N-ACETYLGLUCOSAMINE-1-PHOSPHOTRANSFERASE SUBUNITS ALPHA_BETA"/>
    <property type="match status" value="1"/>
</dbReference>
<feature type="domain" description="LNR" evidence="5">
    <location>
        <begin position="95"/>
        <end position="133"/>
    </location>
</feature>
<protein>
    <submittedName>
        <fullName evidence="6">N-acetylglucosamine-1-phosphotransferase subunits alpha/beta</fullName>
    </submittedName>
</protein>
<dbReference type="PANTHER" id="PTHR24045">
    <property type="match status" value="1"/>
</dbReference>
<proteinExistence type="predicted"/>
<keyword evidence="4" id="KW-0325">Glycoprotein</keyword>
<dbReference type="InterPro" id="IPR031356">
    <property type="entry name" value="Stealth_CR4"/>
</dbReference>
<dbReference type="InterPro" id="IPR031357">
    <property type="entry name" value="Stealth_CR3"/>
</dbReference>
<dbReference type="Pfam" id="PF17102">
    <property type="entry name" value="Stealth_CR3"/>
    <property type="match status" value="1"/>
</dbReference>
<reference evidence="6 7" key="1">
    <citation type="journal article" date="2014" name="Genome Biol. Evol.">
        <title>The secreted proteins of Achlya hypogyna and Thraustotheca clavata identify the ancestral oomycete secretome and reveal gene acquisitions by horizontal gene transfer.</title>
        <authorList>
            <person name="Misner I."/>
            <person name="Blouin N."/>
            <person name="Leonard G."/>
            <person name="Richards T.A."/>
            <person name="Lane C.E."/>
        </authorList>
    </citation>
    <scope>NUCLEOTIDE SEQUENCE [LARGE SCALE GENOMIC DNA]</scope>
    <source>
        <strain evidence="6 7">ATCC 34112</strain>
    </source>
</reference>
<dbReference type="PROSITE" id="PS00018">
    <property type="entry name" value="EF_HAND_1"/>
    <property type="match status" value="1"/>
</dbReference>
<dbReference type="InterPro" id="IPR018247">
    <property type="entry name" value="EF_Hand_1_Ca_BS"/>
</dbReference>
<dbReference type="Pfam" id="PF17103">
    <property type="entry name" value="Stealth_CR4"/>
    <property type="match status" value="1"/>
</dbReference>
<feature type="domain" description="LNR" evidence="5">
    <location>
        <begin position="35"/>
        <end position="73"/>
    </location>
</feature>
<dbReference type="InterPro" id="IPR047141">
    <property type="entry name" value="Stealth"/>
</dbReference>
<name>A0A1V9YFV0_9STRA</name>
<evidence type="ECO:0000256" key="4">
    <source>
        <dbReference type="ARBA" id="ARBA00023180"/>
    </source>
</evidence>
<dbReference type="SMART" id="SM00004">
    <property type="entry name" value="NL"/>
    <property type="match status" value="2"/>
</dbReference>
<dbReference type="OrthoDB" id="263283at2759"/>
<dbReference type="InterPro" id="IPR000800">
    <property type="entry name" value="Notch_dom"/>
</dbReference>